<dbReference type="RefSeq" id="WP_047025645.1">
    <property type="nucleotide sequence ID" value="NZ_CP061077.1"/>
</dbReference>
<evidence type="ECO:0000256" key="1">
    <source>
        <dbReference type="SAM" id="SignalP"/>
    </source>
</evidence>
<sequence length="171" mass="19348">MNKKTRFIVGLLLLMAPLASQVAQLSHHPKTLLRCEAEITARNRYGPAMEPAAVLKAKMYFFLYHNGTGFIRLNGFIERQEKTYVLNRELHYVYDTPGDEAAEEDGGGDGYTLRFAADRKHAGDTVPAPLWATFLQSEDPRISYHVAIEHVLGNLYVVSTLQSPTFVCRRY</sequence>
<feature type="chain" id="PRO_5040881915" description="FidL-like membrane protein" evidence="1">
    <location>
        <begin position="23"/>
        <end position="171"/>
    </location>
</feature>
<dbReference type="Proteomes" id="UP000321307">
    <property type="component" value="Unassembled WGS sequence"/>
</dbReference>
<accession>A0A9X9C5L2</accession>
<dbReference type="EMBL" id="VOUP01000001">
    <property type="protein sequence ID" value="TXE32574.1"/>
    <property type="molecule type" value="Genomic_DNA"/>
</dbReference>
<name>A0A9X9C5L2_9GAMM</name>
<feature type="signal peptide" evidence="1">
    <location>
        <begin position="1"/>
        <end position="22"/>
    </location>
</feature>
<dbReference type="AlphaFoldDB" id="A0A9X9C5L2"/>
<evidence type="ECO:0000313" key="2">
    <source>
        <dbReference type="EMBL" id="TXE32574.1"/>
    </source>
</evidence>
<protein>
    <recommendedName>
        <fullName evidence="4">FidL-like membrane protein</fullName>
    </recommendedName>
</protein>
<gene>
    <name evidence="2" type="ORF">FOT63_00505</name>
</gene>
<evidence type="ECO:0008006" key="4">
    <source>
        <dbReference type="Google" id="ProtNLM"/>
    </source>
</evidence>
<organism evidence="2 3">
    <name type="scientific">Serratia ureilytica</name>
    <dbReference type="NCBI Taxonomy" id="300181"/>
    <lineage>
        <taxon>Bacteria</taxon>
        <taxon>Pseudomonadati</taxon>
        <taxon>Pseudomonadota</taxon>
        <taxon>Gammaproteobacteria</taxon>
        <taxon>Enterobacterales</taxon>
        <taxon>Yersiniaceae</taxon>
        <taxon>Serratia</taxon>
    </lineage>
</organism>
<evidence type="ECO:0000313" key="3">
    <source>
        <dbReference type="Proteomes" id="UP000321307"/>
    </source>
</evidence>
<comment type="caution">
    <text evidence="2">The sequence shown here is derived from an EMBL/GenBank/DDBJ whole genome shotgun (WGS) entry which is preliminary data.</text>
</comment>
<keyword evidence="1" id="KW-0732">Signal</keyword>
<reference evidence="2 3" key="1">
    <citation type="submission" date="2019-07" db="EMBL/GenBank/DDBJ databases">
        <title>Serratia strains were isolated from fresh produce.</title>
        <authorList>
            <person name="Cho G.-S."/>
            <person name="Stein M."/>
            <person name="Lee W."/>
            <person name="Suh S.H."/>
            <person name="Franz C.M.A.P."/>
        </authorList>
    </citation>
    <scope>NUCLEOTIDE SEQUENCE [LARGE SCALE GENOMIC DNA]</scope>
    <source>
        <strain evidence="2 3">S17</strain>
    </source>
</reference>
<proteinExistence type="predicted"/>